<feature type="chain" id="PRO_5043043747" evidence="1">
    <location>
        <begin position="22"/>
        <end position="143"/>
    </location>
</feature>
<protein>
    <submittedName>
        <fullName evidence="3">SgcJ/EcaC family oxidoreductase</fullName>
    </submittedName>
</protein>
<dbReference type="InterPro" id="IPR027843">
    <property type="entry name" value="DUF4440"/>
</dbReference>
<evidence type="ECO:0000259" key="2">
    <source>
        <dbReference type="Pfam" id="PF14534"/>
    </source>
</evidence>
<feature type="domain" description="DUF4440" evidence="2">
    <location>
        <begin position="28"/>
        <end position="131"/>
    </location>
</feature>
<dbReference type="Pfam" id="PF14534">
    <property type="entry name" value="DUF4440"/>
    <property type="match status" value="1"/>
</dbReference>
<reference evidence="3 4" key="1">
    <citation type="journal article" date="2021" name="Arch. Microbiol.">
        <title>Harenicola maris gen. nov., sp. nov. isolated from the Sea of Japan shallow sediments.</title>
        <authorList>
            <person name="Romanenko L.A."/>
            <person name="Kurilenko V.V."/>
            <person name="Chernysheva N.Y."/>
            <person name="Tekutyeva L.A."/>
            <person name="Velansky P.V."/>
            <person name="Svetashev V.I."/>
            <person name="Isaeva M.P."/>
        </authorList>
    </citation>
    <scope>NUCLEOTIDE SEQUENCE [LARGE SCALE GENOMIC DNA]</scope>
    <source>
        <strain evidence="3 4">KMM 3653</strain>
    </source>
</reference>
<dbReference type="Gene3D" id="3.10.450.50">
    <property type="match status" value="1"/>
</dbReference>
<organism evidence="3 4">
    <name type="scientific">Harenicola maris</name>
    <dbReference type="NCBI Taxonomy" id="2841044"/>
    <lineage>
        <taxon>Bacteria</taxon>
        <taxon>Pseudomonadati</taxon>
        <taxon>Pseudomonadota</taxon>
        <taxon>Alphaproteobacteria</taxon>
        <taxon>Rhodobacterales</taxon>
        <taxon>Paracoccaceae</taxon>
        <taxon>Harenicola</taxon>
    </lineage>
</organism>
<keyword evidence="1" id="KW-0732">Signal</keyword>
<dbReference type="InterPro" id="IPR011944">
    <property type="entry name" value="Steroid_delta5-4_isomerase"/>
</dbReference>
<keyword evidence="4" id="KW-1185">Reference proteome</keyword>
<name>A0AAP2G8T1_9RHOB</name>
<evidence type="ECO:0000313" key="3">
    <source>
        <dbReference type="EMBL" id="MBT0958616.1"/>
    </source>
</evidence>
<dbReference type="Proteomes" id="UP001315686">
    <property type="component" value="Unassembled WGS sequence"/>
</dbReference>
<comment type="caution">
    <text evidence="3">The sequence shown here is derived from an EMBL/GenBank/DDBJ whole genome shotgun (WGS) entry which is preliminary data.</text>
</comment>
<accession>A0AAP2G8T1</accession>
<dbReference type="InterPro" id="IPR032710">
    <property type="entry name" value="NTF2-like_dom_sf"/>
</dbReference>
<evidence type="ECO:0000256" key="1">
    <source>
        <dbReference type="SAM" id="SignalP"/>
    </source>
</evidence>
<feature type="signal peptide" evidence="1">
    <location>
        <begin position="1"/>
        <end position="21"/>
    </location>
</feature>
<dbReference type="SUPFAM" id="SSF54427">
    <property type="entry name" value="NTF2-like"/>
    <property type="match status" value="1"/>
</dbReference>
<evidence type="ECO:0000313" key="4">
    <source>
        <dbReference type="Proteomes" id="UP001315686"/>
    </source>
</evidence>
<dbReference type="EMBL" id="JADQAZ010000003">
    <property type="protein sequence ID" value="MBT0958616.1"/>
    <property type="molecule type" value="Genomic_DNA"/>
</dbReference>
<dbReference type="NCBIfam" id="TIGR02246">
    <property type="entry name" value="SgcJ/EcaC family oxidoreductase"/>
    <property type="match status" value="1"/>
</dbReference>
<dbReference type="AlphaFoldDB" id="A0AAP2G8T1"/>
<proteinExistence type="predicted"/>
<gene>
    <name evidence="3" type="ORF">IV417_14595</name>
</gene>
<sequence length="143" mass="15147">MFISRVLPAALAVMMALPAAAQDDNPILTQMAALIAAYNAGDSAGVAAIYADDGAIFAPSAPASVGREAVAAHYGRALEAGVSDMKFQVSEIRSYGQGAVEIGESSVTLNGKQIISRYMHVWEKKDDDWLLARDIYNVIGTIE</sequence>
<dbReference type="RefSeq" id="WP_327794841.1">
    <property type="nucleotide sequence ID" value="NZ_JADQAZ010000003.1"/>
</dbReference>